<dbReference type="GO" id="GO:0006412">
    <property type="term" value="P:translation"/>
    <property type="evidence" value="ECO:0000318"/>
    <property type="project" value="GO_Central"/>
</dbReference>
<dbReference type="AlphaFoldDB" id="A7S299"/>
<evidence type="ECO:0000256" key="2">
    <source>
        <dbReference type="ARBA" id="ARBA00022980"/>
    </source>
</evidence>
<dbReference type="InterPro" id="IPR043141">
    <property type="entry name" value="Ribosomal_uL10-like_sf"/>
</dbReference>
<proteinExistence type="inferred from homology"/>
<gene>
    <name evidence="6" type="ORF">NEMVEDRAFT_v1g205666</name>
</gene>
<dbReference type="Proteomes" id="UP000001593">
    <property type="component" value="Unassembled WGS sequence"/>
</dbReference>
<dbReference type="SUPFAM" id="SSF160369">
    <property type="entry name" value="Ribosomal protein L10-like"/>
    <property type="match status" value="1"/>
</dbReference>
<dbReference type="Pfam" id="PF00466">
    <property type="entry name" value="Ribosomal_L10"/>
    <property type="match status" value="1"/>
</dbReference>
<keyword evidence="7" id="KW-1185">Reference proteome</keyword>
<dbReference type="HOGENOM" id="CLU_759315_0_0_1"/>
<organism evidence="6 7">
    <name type="scientific">Nematostella vectensis</name>
    <name type="common">Starlet sea anemone</name>
    <dbReference type="NCBI Taxonomy" id="45351"/>
    <lineage>
        <taxon>Eukaryota</taxon>
        <taxon>Metazoa</taxon>
        <taxon>Cnidaria</taxon>
        <taxon>Anthozoa</taxon>
        <taxon>Hexacorallia</taxon>
        <taxon>Actiniaria</taxon>
        <taxon>Edwardsiidae</taxon>
        <taxon>Nematostella</taxon>
    </lineage>
</organism>
<evidence type="ECO:0000256" key="3">
    <source>
        <dbReference type="ARBA" id="ARBA00023274"/>
    </source>
</evidence>
<dbReference type="eggNOG" id="KOG4241">
    <property type="taxonomic scope" value="Eukaryota"/>
</dbReference>
<dbReference type="GO" id="GO:0003735">
    <property type="term" value="F:structural constituent of ribosome"/>
    <property type="evidence" value="ECO:0000318"/>
    <property type="project" value="GO_Central"/>
</dbReference>
<dbReference type="STRING" id="45351.A7S299"/>
<dbReference type="GO" id="GO:0005762">
    <property type="term" value="C:mitochondrial large ribosomal subunit"/>
    <property type="evidence" value="ECO:0000318"/>
    <property type="project" value="GO_Central"/>
</dbReference>
<dbReference type="CDD" id="cd05797">
    <property type="entry name" value="Ribosomal_L10"/>
    <property type="match status" value="1"/>
</dbReference>
<comment type="similarity">
    <text evidence="1">Belongs to the universal ribosomal protein uL10 family.</text>
</comment>
<dbReference type="NCBIfam" id="NF000955">
    <property type="entry name" value="PRK00099.1-1"/>
    <property type="match status" value="1"/>
</dbReference>
<dbReference type="PANTHER" id="PTHR11560">
    <property type="entry name" value="39S RIBOSOMAL PROTEIN L10, MITOCHONDRIAL"/>
    <property type="match status" value="1"/>
</dbReference>
<accession>A7S299</accession>
<evidence type="ECO:0000256" key="4">
    <source>
        <dbReference type="ARBA" id="ARBA00035707"/>
    </source>
</evidence>
<keyword evidence="2" id="KW-0689">Ribosomal protein</keyword>
<dbReference type="InParanoid" id="A7S299"/>
<dbReference type="InterPro" id="IPR047865">
    <property type="entry name" value="Ribosomal_uL10_bac_type"/>
</dbReference>
<keyword evidence="3" id="KW-0687">Ribonucleoprotein</keyword>
<evidence type="ECO:0000256" key="1">
    <source>
        <dbReference type="ARBA" id="ARBA00008889"/>
    </source>
</evidence>
<dbReference type="Gene3D" id="3.30.70.1730">
    <property type="match status" value="1"/>
</dbReference>
<evidence type="ECO:0000313" key="6">
    <source>
        <dbReference type="EMBL" id="EDO42248.1"/>
    </source>
</evidence>
<dbReference type="InterPro" id="IPR001790">
    <property type="entry name" value="Ribosomal_uL10"/>
</dbReference>
<reference evidence="6 7" key="1">
    <citation type="journal article" date="2007" name="Science">
        <title>Sea anemone genome reveals ancestral eumetazoan gene repertoire and genomic organization.</title>
        <authorList>
            <person name="Putnam N.H."/>
            <person name="Srivastava M."/>
            <person name="Hellsten U."/>
            <person name="Dirks B."/>
            <person name="Chapman J."/>
            <person name="Salamov A."/>
            <person name="Terry A."/>
            <person name="Shapiro H."/>
            <person name="Lindquist E."/>
            <person name="Kapitonov V.V."/>
            <person name="Jurka J."/>
            <person name="Genikhovich G."/>
            <person name="Grigoriev I.V."/>
            <person name="Lucas S.M."/>
            <person name="Steele R.E."/>
            <person name="Finnerty J.R."/>
            <person name="Technau U."/>
            <person name="Martindale M.Q."/>
            <person name="Rokhsar D.S."/>
        </authorList>
    </citation>
    <scope>NUCLEOTIDE SEQUENCE [LARGE SCALE GENOMIC DNA]</scope>
    <source>
        <strain evidence="7">CH2 X CH6</strain>
    </source>
</reference>
<evidence type="ECO:0000256" key="5">
    <source>
        <dbReference type="ARBA" id="ARBA00035716"/>
    </source>
</evidence>
<sequence length="365" mass="41461">MAARAVGLTSNKGLTFFVRAFNDCALRSASSMAAVRQPRKMAARCRAGKNKLRQAKVKEAKSMGIKCASMKELDLNFPCEEQLIFASAEEAIGRQFREALRDNEGLRWIRLIVILKVFLLAERIPPIGKKARLRIFLAHELHARLEKLCDFMHLMPFAEIRENRTMTTFSNPLECYVFVSNSFLTSANILRQKIKKPSQKKLEIVSNVREVFGNSCVTVFQYGDMNTAEWEDLRYALSKHNVKVKIFPNRVTHKALEDTIYDGIIPLFACTTCVIYSEEPAVKPILDVIKRQPKLELLGAKIDNRLMSVRNVQDFAKLPSLTELHVTLVQLLQHQSNQLGSLLQQNQSQLSSNLDQLVKQGGEQQ</sequence>
<dbReference type="EMBL" id="DS469567">
    <property type="protein sequence ID" value="EDO42248.1"/>
    <property type="molecule type" value="Genomic_DNA"/>
</dbReference>
<evidence type="ECO:0000313" key="7">
    <source>
        <dbReference type="Proteomes" id="UP000001593"/>
    </source>
</evidence>
<protein>
    <recommendedName>
        <fullName evidence="4">Large ribosomal subunit protein uL10m</fullName>
    </recommendedName>
    <alternativeName>
        <fullName evidence="5">39S ribosomal protein L10, mitochondrial</fullName>
    </alternativeName>
</protein>
<name>A7S299_NEMVE</name>